<evidence type="ECO:0000256" key="3">
    <source>
        <dbReference type="ARBA" id="ARBA00022833"/>
    </source>
</evidence>
<feature type="domain" description="CENP-V/GFA" evidence="5">
    <location>
        <begin position="2"/>
        <end position="121"/>
    </location>
</feature>
<dbReference type="Pfam" id="PF04828">
    <property type="entry name" value="GFA"/>
    <property type="match status" value="1"/>
</dbReference>
<organism evidence="6 7">
    <name type="scientific">Vibrio coralliilyticus</name>
    <dbReference type="NCBI Taxonomy" id="190893"/>
    <lineage>
        <taxon>Bacteria</taxon>
        <taxon>Pseudomonadati</taxon>
        <taxon>Pseudomonadota</taxon>
        <taxon>Gammaproteobacteria</taxon>
        <taxon>Vibrionales</taxon>
        <taxon>Vibrionaceae</taxon>
        <taxon>Vibrio</taxon>
    </lineage>
</organism>
<evidence type="ECO:0000259" key="5">
    <source>
        <dbReference type="PROSITE" id="PS51891"/>
    </source>
</evidence>
<dbReference type="EMBL" id="VTXP01000028">
    <property type="protein sequence ID" value="NOJ26189.1"/>
    <property type="molecule type" value="Genomic_DNA"/>
</dbReference>
<keyword evidence="2" id="KW-0479">Metal-binding</keyword>
<dbReference type="PROSITE" id="PS51891">
    <property type="entry name" value="CENP_V_GFA"/>
    <property type="match status" value="1"/>
</dbReference>
<dbReference type="Proteomes" id="UP000576645">
    <property type="component" value="Unassembled WGS sequence"/>
</dbReference>
<protein>
    <submittedName>
        <fullName evidence="6">GFA family protein</fullName>
    </submittedName>
</protein>
<dbReference type="SUPFAM" id="SSF51316">
    <property type="entry name" value="Mss4-like"/>
    <property type="match status" value="1"/>
</dbReference>
<comment type="caution">
    <text evidence="6">The sequence shown here is derived from an EMBL/GenBank/DDBJ whole genome shotgun (WGS) entry which is preliminary data.</text>
</comment>
<dbReference type="AlphaFoldDB" id="A0AAP6ZX34"/>
<dbReference type="Gene3D" id="3.90.1590.10">
    <property type="entry name" value="glutathione-dependent formaldehyde- activating enzyme (gfa)"/>
    <property type="match status" value="1"/>
</dbReference>
<dbReference type="GO" id="GO:0016846">
    <property type="term" value="F:carbon-sulfur lyase activity"/>
    <property type="evidence" value="ECO:0007669"/>
    <property type="project" value="InterPro"/>
</dbReference>
<keyword evidence="4" id="KW-0456">Lyase</keyword>
<accession>A0AAP6ZX34</accession>
<keyword evidence="3" id="KW-0862">Zinc</keyword>
<dbReference type="InterPro" id="IPR011057">
    <property type="entry name" value="Mss4-like_sf"/>
</dbReference>
<proteinExistence type="inferred from homology"/>
<dbReference type="PANTHER" id="PTHR33337:SF40">
    <property type="entry name" value="CENP-V_GFA DOMAIN-CONTAINING PROTEIN-RELATED"/>
    <property type="match status" value="1"/>
</dbReference>
<evidence type="ECO:0000256" key="4">
    <source>
        <dbReference type="ARBA" id="ARBA00023239"/>
    </source>
</evidence>
<dbReference type="PANTHER" id="PTHR33337">
    <property type="entry name" value="GFA DOMAIN-CONTAINING PROTEIN"/>
    <property type="match status" value="1"/>
</dbReference>
<evidence type="ECO:0000313" key="7">
    <source>
        <dbReference type="Proteomes" id="UP000576645"/>
    </source>
</evidence>
<gene>
    <name evidence="6" type="ORF">F0238_26160</name>
</gene>
<name>A0AAP6ZX34_9VIBR</name>
<dbReference type="InterPro" id="IPR006913">
    <property type="entry name" value="CENP-V/GFA"/>
</dbReference>
<evidence type="ECO:0000256" key="2">
    <source>
        <dbReference type="ARBA" id="ARBA00022723"/>
    </source>
</evidence>
<dbReference type="RefSeq" id="WP_080555906.1">
    <property type="nucleotide sequence ID" value="NZ_CP009266.1"/>
</dbReference>
<sequence>MYKGSCLCGSIQFELHGGITAPIYCHCSRCRKASGSAFATNGYVNTSELQLTDEKGTLTYYESSVGKRKYFCSTCGAPIYSSNSATPDKVRIRLGAIDSDITERPISHNFITSKGNWEELDTTLPRYEGHEPSRK</sequence>
<dbReference type="GO" id="GO:0046872">
    <property type="term" value="F:metal ion binding"/>
    <property type="evidence" value="ECO:0007669"/>
    <property type="project" value="UniProtKB-KW"/>
</dbReference>
<comment type="similarity">
    <text evidence="1">Belongs to the Gfa family.</text>
</comment>
<evidence type="ECO:0000313" key="6">
    <source>
        <dbReference type="EMBL" id="NOJ26189.1"/>
    </source>
</evidence>
<evidence type="ECO:0000256" key="1">
    <source>
        <dbReference type="ARBA" id="ARBA00005495"/>
    </source>
</evidence>
<reference evidence="6 7" key="1">
    <citation type="submission" date="2019-09" db="EMBL/GenBank/DDBJ databases">
        <title>Draft genome sequencing and comparative genomics of hatchery-associated Vibrios.</title>
        <authorList>
            <person name="Kehlet-Delgado H."/>
            <person name="Mueller R.S."/>
        </authorList>
    </citation>
    <scope>NUCLEOTIDE SEQUENCE [LARGE SCALE GENOMIC DNA]</scope>
    <source>
        <strain evidence="6 7">09-121-3</strain>
    </source>
</reference>